<dbReference type="Proteomes" id="UP000008550">
    <property type="component" value="Chromosome"/>
</dbReference>
<organism evidence="1 2">
    <name type="scientific">Heliobacterium modesticaldum (strain ATCC 51547 / Ice1)</name>
    <dbReference type="NCBI Taxonomy" id="498761"/>
    <lineage>
        <taxon>Bacteria</taxon>
        <taxon>Bacillati</taxon>
        <taxon>Bacillota</taxon>
        <taxon>Clostridia</taxon>
        <taxon>Eubacteriales</taxon>
        <taxon>Heliobacteriaceae</taxon>
        <taxon>Heliomicrobium</taxon>
    </lineage>
</organism>
<dbReference type="HOGENOM" id="CLU_198707_1_0_9"/>
<sequence length="63" mass="6994">MMTDRDASIDAIKKAMTDSVIDNRLTCTDARAIAESFGVPYSLVGRLANEMKIKIRHCELGCF</sequence>
<accession>B0TI17</accession>
<protein>
    <submittedName>
        <fullName evidence="1">Uncharacterized protein</fullName>
    </submittedName>
</protein>
<dbReference type="EMBL" id="CP000930">
    <property type="protein sequence ID" value="ABZ82690.1"/>
    <property type="molecule type" value="Genomic_DNA"/>
</dbReference>
<keyword evidence="2" id="KW-1185">Reference proteome</keyword>
<dbReference type="STRING" id="498761.HM1_0065"/>
<proteinExistence type="predicted"/>
<name>B0TI17_HELMI</name>
<gene>
    <name evidence="1" type="ORF">HM1_0065</name>
</gene>
<dbReference type="AlphaFoldDB" id="B0TI17"/>
<reference evidence="1 2" key="1">
    <citation type="journal article" date="2008" name="J. Bacteriol.">
        <title>The genome of Heliobacterium modesticaldum, a phototrophic representative of the Firmicutes containing the simplest photosynthetic apparatus.</title>
        <authorList>
            <person name="Sattley W.M."/>
            <person name="Madigan M.T."/>
            <person name="Swingley W.D."/>
            <person name="Cheung P.C."/>
            <person name="Clocksin K.M."/>
            <person name="Conrad A.L."/>
            <person name="Dejesa L.C."/>
            <person name="Honchak B.M."/>
            <person name="Jung D.O."/>
            <person name="Karbach L.E."/>
            <person name="Kurdoglu A."/>
            <person name="Lahiri S."/>
            <person name="Mastrian S.D."/>
            <person name="Page L.E."/>
            <person name="Taylor H.L."/>
            <person name="Wang Z.T."/>
            <person name="Raymond J."/>
            <person name="Chen M."/>
            <person name="Blankenship R.E."/>
            <person name="Touchman J.W."/>
        </authorList>
    </citation>
    <scope>NUCLEOTIDE SEQUENCE [LARGE SCALE GENOMIC DNA]</scope>
    <source>
        <strain evidence="2">ATCC 51547 / Ice1</strain>
    </source>
</reference>
<dbReference type="KEGG" id="hmo:HM1_0065"/>
<evidence type="ECO:0000313" key="1">
    <source>
        <dbReference type="EMBL" id="ABZ82690.1"/>
    </source>
</evidence>
<dbReference type="eggNOG" id="COG1763">
    <property type="taxonomic scope" value="Bacteria"/>
</dbReference>
<evidence type="ECO:0000313" key="2">
    <source>
        <dbReference type="Proteomes" id="UP000008550"/>
    </source>
</evidence>